<dbReference type="InterPro" id="IPR010982">
    <property type="entry name" value="Lambda_DNA-bd_dom_sf"/>
</dbReference>
<evidence type="ECO:0000313" key="3">
    <source>
        <dbReference type="Proteomes" id="UP000198853"/>
    </source>
</evidence>
<gene>
    <name evidence="2" type="ORF">SAMN04488123_12063</name>
</gene>
<dbReference type="CDD" id="cd00093">
    <property type="entry name" value="HTH_XRE"/>
    <property type="match status" value="1"/>
</dbReference>
<accession>A0A1G8RV13</accession>
<dbReference type="InterPro" id="IPR001387">
    <property type="entry name" value="Cro/C1-type_HTH"/>
</dbReference>
<dbReference type="SUPFAM" id="SSF47413">
    <property type="entry name" value="lambda repressor-like DNA-binding domains"/>
    <property type="match status" value="1"/>
</dbReference>
<organism evidence="2 3">
    <name type="scientific">Natribacillus halophilus</name>
    <dbReference type="NCBI Taxonomy" id="549003"/>
    <lineage>
        <taxon>Bacteria</taxon>
        <taxon>Bacillati</taxon>
        <taxon>Bacillota</taxon>
        <taxon>Bacilli</taxon>
        <taxon>Bacillales</taxon>
        <taxon>Bacillaceae</taxon>
        <taxon>Natribacillus</taxon>
    </lineage>
</organism>
<protein>
    <recommendedName>
        <fullName evidence="1">HTH cro/C1-type domain-containing protein</fullName>
    </recommendedName>
</protein>
<keyword evidence="3" id="KW-1185">Reference proteome</keyword>
<dbReference type="EMBL" id="FNEN01000020">
    <property type="protein sequence ID" value="SDJ20792.1"/>
    <property type="molecule type" value="Genomic_DNA"/>
</dbReference>
<reference evidence="2 3" key="1">
    <citation type="submission" date="2016-10" db="EMBL/GenBank/DDBJ databases">
        <authorList>
            <person name="de Groot N.N."/>
        </authorList>
    </citation>
    <scope>NUCLEOTIDE SEQUENCE [LARGE SCALE GENOMIC DNA]</scope>
    <source>
        <strain evidence="2 3">DSM 21771</strain>
    </source>
</reference>
<dbReference type="Gene3D" id="1.10.260.40">
    <property type="entry name" value="lambda repressor-like DNA-binding domains"/>
    <property type="match status" value="1"/>
</dbReference>
<dbReference type="Proteomes" id="UP000198853">
    <property type="component" value="Unassembled WGS sequence"/>
</dbReference>
<name>A0A1G8RV13_9BACI</name>
<proteinExistence type="predicted"/>
<sequence length="197" mass="22870">MKVNTYYRRGNLGLWLRHFRLNSRNPSITSQTTLARKLFLEQKQISKIELGEVEPRIETAAEWCSLTGWREGWDIIAHMYQLHPFAVPPVHPELSERLSDSIINMRQQLMTALESLDEIEKANNKRRPTRELDIDNVFQQQIGDLFDLLPAVKSMMYAAERDIDLNIEEVTQKWTKGSVADQVVMPTMSQLEQKAMA</sequence>
<feature type="domain" description="HTH cro/C1-type" evidence="1">
    <location>
        <begin position="30"/>
        <end position="62"/>
    </location>
</feature>
<dbReference type="AlphaFoldDB" id="A0A1G8RV13"/>
<evidence type="ECO:0000313" key="2">
    <source>
        <dbReference type="EMBL" id="SDJ20792.1"/>
    </source>
</evidence>
<evidence type="ECO:0000259" key="1">
    <source>
        <dbReference type="PROSITE" id="PS50943"/>
    </source>
</evidence>
<dbReference type="PROSITE" id="PS50943">
    <property type="entry name" value="HTH_CROC1"/>
    <property type="match status" value="1"/>
</dbReference>
<dbReference type="GO" id="GO:0003677">
    <property type="term" value="F:DNA binding"/>
    <property type="evidence" value="ECO:0007669"/>
    <property type="project" value="InterPro"/>
</dbReference>